<gene>
    <name evidence="10" type="ORF">SAMN05920897_1133</name>
</gene>
<feature type="domain" description="Carbohydrate kinase FGGY C-terminal" evidence="9">
    <location>
        <begin position="261"/>
        <end position="457"/>
    </location>
</feature>
<dbReference type="GO" id="GO:0008741">
    <property type="term" value="F:ribulokinase activity"/>
    <property type="evidence" value="ECO:0007669"/>
    <property type="project" value="InterPro"/>
</dbReference>
<accession>A0A1N6UTM8</accession>
<evidence type="ECO:0000313" key="11">
    <source>
        <dbReference type="Proteomes" id="UP000186400"/>
    </source>
</evidence>
<keyword evidence="6" id="KW-0119">Carbohydrate metabolism</keyword>
<dbReference type="PIRSF" id="PIRSF000538">
    <property type="entry name" value="GlpK"/>
    <property type="match status" value="1"/>
</dbReference>
<keyword evidence="4" id="KW-0067">ATP-binding</keyword>
<dbReference type="PROSITE" id="PS00445">
    <property type="entry name" value="FGGY_KINASES_2"/>
    <property type="match status" value="1"/>
</dbReference>
<evidence type="ECO:0000256" key="2">
    <source>
        <dbReference type="ARBA" id="ARBA00022741"/>
    </source>
</evidence>
<dbReference type="GO" id="GO:0005524">
    <property type="term" value="F:ATP binding"/>
    <property type="evidence" value="ECO:0007669"/>
    <property type="project" value="UniProtKB-KW"/>
</dbReference>
<proteinExistence type="inferred from homology"/>
<evidence type="ECO:0000256" key="1">
    <source>
        <dbReference type="ARBA" id="ARBA00022679"/>
    </source>
</evidence>
<protein>
    <submittedName>
        <fullName evidence="10">Ribulokinase</fullName>
    </submittedName>
</protein>
<organism evidence="10 11">
    <name type="scientific">Alkalispirochaeta americana</name>
    <dbReference type="NCBI Taxonomy" id="159291"/>
    <lineage>
        <taxon>Bacteria</taxon>
        <taxon>Pseudomonadati</taxon>
        <taxon>Spirochaetota</taxon>
        <taxon>Spirochaetia</taxon>
        <taxon>Spirochaetales</taxon>
        <taxon>Spirochaetaceae</taxon>
        <taxon>Alkalispirochaeta</taxon>
    </lineage>
</organism>
<dbReference type="CDD" id="cd07781">
    <property type="entry name" value="ASKHA_NBD_FGGY_L-RBK"/>
    <property type="match status" value="1"/>
</dbReference>
<keyword evidence="3 7" id="KW-0418">Kinase</keyword>
<dbReference type="InterPro" id="IPR018483">
    <property type="entry name" value="Carb_kinase_FGGY_CS"/>
</dbReference>
<dbReference type="GO" id="GO:0019150">
    <property type="term" value="F:D-ribulokinase activity"/>
    <property type="evidence" value="ECO:0007669"/>
    <property type="project" value="TreeGrafter"/>
</dbReference>
<dbReference type="Proteomes" id="UP000186400">
    <property type="component" value="Unassembled WGS sequence"/>
</dbReference>
<evidence type="ECO:0000256" key="3">
    <source>
        <dbReference type="ARBA" id="ARBA00022777"/>
    </source>
</evidence>
<dbReference type="GO" id="GO:0005737">
    <property type="term" value="C:cytoplasm"/>
    <property type="evidence" value="ECO:0007669"/>
    <property type="project" value="TreeGrafter"/>
</dbReference>
<dbReference type="AlphaFoldDB" id="A0A1N6UTM8"/>
<dbReference type="PANTHER" id="PTHR43435">
    <property type="entry name" value="RIBULOKINASE"/>
    <property type="match status" value="1"/>
</dbReference>
<comment type="similarity">
    <text evidence="7">Belongs to the FGGY kinase family.</text>
</comment>
<dbReference type="GO" id="GO:0019569">
    <property type="term" value="P:L-arabinose catabolic process to D-xylulose 5-phosphate"/>
    <property type="evidence" value="ECO:0007669"/>
    <property type="project" value="InterPro"/>
</dbReference>
<dbReference type="Pfam" id="PF02782">
    <property type="entry name" value="FGGY_C"/>
    <property type="match status" value="1"/>
</dbReference>
<sequence>MSGKYVLGVDFGTESVRVGIIDEQGGAAAIAVRTYPLHHPGPGRAEQNPDDWWTALVEACNEAVSKSLVSPEDIAGISLDATASTVVVLDKNGRHLRPAIMWMDVRATEEAKRIEHTGDPALKYNGFGPVSAEFGLPKALWIKKHEPQIYAKSAHIVDCCDWAIYRLTGQWSSSVNVASAKYYYDRDSGGWPTSLYNALDAVDLLEKLIPHVRDIFAVAGELRRDVAEELGLAPGTPVAQGGVDAYMGALGLGVVEPGTIALVTGSSHVVIGQSAKPIHGPGLWGAYTDAMLPGTYTLEAGQASTGSILSWFKNSFCGEYIAEAERRGVNVYEVLNEAAENIPIGSEGLVVLDYFQGNRAPHSDPYARGAIWGLSLSHTPAHLYRAIMEGVCYGTANMFDALRTQGYDPSTVMVAGGPTKSPLWMQMHADVLGQPLHITKGGDIAPLLGSAMLAAVGSGVHADLPTAASAMVHTELTVEPDMQAHEAYRFYFDRYRETYDQLKSPMHSMATHLRDSAEESCVRRER</sequence>
<keyword evidence="2" id="KW-0547">Nucleotide-binding</keyword>
<evidence type="ECO:0000256" key="4">
    <source>
        <dbReference type="ARBA" id="ARBA00022840"/>
    </source>
</evidence>
<dbReference type="InterPro" id="IPR005929">
    <property type="entry name" value="Ribulokinase"/>
</dbReference>
<dbReference type="RefSeq" id="WP_076489218.1">
    <property type="nucleotide sequence ID" value="NZ_FTMS01000013.1"/>
</dbReference>
<dbReference type="InterPro" id="IPR043129">
    <property type="entry name" value="ATPase_NBD"/>
</dbReference>
<dbReference type="EMBL" id="FTMS01000013">
    <property type="protein sequence ID" value="SIQ68576.1"/>
    <property type="molecule type" value="Genomic_DNA"/>
</dbReference>
<dbReference type="PANTHER" id="PTHR43435:SF4">
    <property type="entry name" value="FGGY CARBOHYDRATE KINASE DOMAIN-CONTAINING PROTEIN"/>
    <property type="match status" value="1"/>
</dbReference>
<evidence type="ECO:0000256" key="5">
    <source>
        <dbReference type="ARBA" id="ARBA00022935"/>
    </source>
</evidence>
<evidence type="ECO:0000256" key="7">
    <source>
        <dbReference type="RuleBase" id="RU003733"/>
    </source>
</evidence>
<dbReference type="InterPro" id="IPR000577">
    <property type="entry name" value="Carb_kinase_FGGY"/>
</dbReference>
<reference evidence="10 11" key="1">
    <citation type="submission" date="2017-01" db="EMBL/GenBank/DDBJ databases">
        <authorList>
            <person name="Mah S.A."/>
            <person name="Swanson W.J."/>
            <person name="Moy G.W."/>
            <person name="Vacquier V.D."/>
        </authorList>
    </citation>
    <scope>NUCLEOTIDE SEQUENCE [LARGE SCALE GENOMIC DNA]</scope>
    <source>
        <strain evidence="10 11">ASpG1</strain>
    </source>
</reference>
<keyword evidence="5" id="KW-0054">Arabinose catabolism</keyword>
<dbReference type="OrthoDB" id="9805576at2"/>
<dbReference type="Gene3D" id="3.30.420.40">
    <property type="match status" value="2"/>
</dbReference>
<name>A0A1N6UTM8_9SPIO</name>
<dbReference type="STRING" id="159291.SAMN05920897_1133"/>
<evidence type="ECO:0000259" key="9">
    <source>
        <dbReference type="Pfam" id="PF02782"/>
    </source>
</evidence>
<dbReference type="Pfam" id="PF00370">
    <property type="entry name" value="FGGY_N"/>
    <property type="match status" value="1"/>
</dbReference>
<evidence type="ECO:0000313" key="10">
    <source>
        <dbReference type="EMBL" id="SIQ68576.1"/>
    </source>
</evidence>
<dbReference type="SUPFAM" id="SSF53067">
    <property type="entry name" value="Actin-like ATPase domain"/>
    <property type="match status" value="2"/>
</dbReference>
<keyword evidence="1 7" id="KW-0808">Transferase</keyword>
<feature type="domain" description="Carbohydrate kinase FGGY N-terminal" evidence="8">
    <location>
        <begin position="5"/>
        <end position="251"/>
    </location>
</feature>
<dbReference type="InterPro" id="IPR018485">
    <property type="entry name" value="FGGY_C"/>
</dbReference>
<evidence type="ECO:0000256" key="6">
    <source>
        <dbReference type="ARBA" id="ARBA00023277"/>
    </source>
</evidence>
<dbReference type="InterPro" id="IPR018484">
    <property type="entry name" value="FGGY_N"/>
</dbReference>
<keyword evidence="11" id="KW-1185">Reference proteome</keyword>
<evidence type="ECO:0000259" key="8">
    <source>
        <dbReference type="Pfam" id="PF00370"/>
    </source>
</evidence>